<proteinExistence type="predicted"/>
<evidence type="ECO:0000313" key="2">
    <source>
        <dbReference type="EMBL" id="KAG7136852.1"/>
    </source>
</evidence>
<reference evidence="1" key="1">
    <citation type="journal article" date="2021" name="Mol. Plant Pathol.">
        <title>A 20-kb lineage-specific genomic region tames virulence in pathogenic amphidiploid Verticillium longisporum.</title>
        <authorList>
            <person name="Harting R."/>
            <person name="Starke J."/>
            <person name="Kusch H."/>
            <person name="Poggeler S."/>
            <person name="Maurus I."/>
            <person name="Schluter R."/>
            <person name="Landesfeind M."/>
            <person name="Bulla I."/>
            <person name="Nowrousian M."/>
            <person name="de Jonge R."/>
            <person name="Stahlhut G."/>
            <person name="Hoff K.J."/>
            <person name="Asshauer K.P."/>
            <person name="Thurmer A."/>
            <person name="Stanke M."/>
            <person name="Daniel R."/>
            <person name="Morgenstern B."/>
            <person name="Thomma B.P.H.J."/>
            <person name="Kronstad J.W."/>
            <person name="Braus-Stromeyer S.A."/>
            <person name="Braus G.H."/>
        </authorList>
    </citation>
    <scope>NUCLEOTIDE SEQUENCE</scope>
    <source>
        <strain evidence="1">Vl32</strain>
    </source>
</reference>
<name>A0A8I2Z4B3_VERLO</name>
<dbReference type="EMBL" id="JAEMWZ010000095">
    <property type="protein sequence ID" value="KAG7136852.1"/>
    <property type="molecule type" value="Genomic_DNA"/>
</dbReference>
<dbReference type="EMBL" id="JAEMWZ010000887">
    <property type="protein sequence ID" value="KAG7103850.1"/>
    <property type="molecule type" value="Genomic_DNA"/>
</dbReference>
<protein>
    <submittedName>
        <fullName evidence="1">Uncharacterized protein</fullName>
    </submittedName>
</protein>
<gene>
    <name evidence="2" type="ORF">HYQ45_005604</name>
    <name evidence="1" type="ORF">HYQ45_018661</name>
</gene>
<sequence>MFWQQFWKERPRYSGISPFGANLACALPATLTLTSHQMLPCFVFITLVFIQAFCPRQALKLPALND</sequence>
<dbReference type="Proteomes" id="UP000689129">
    <property type="component" value="Unassembled WGS sequence"/>
</dbReference>
<evidence type="ECO:0000313" key="1">
    <source>
        <dbReference type="EMBL" id="KAG7103850.1"/>
    </source>
</evidence>
<accession>A0A8I2Z4B3</accession>
<comment type="caution">
    <text evidence="1">The sequence shown here is derived from an EMBL/GenBank/DDBJ whole genome shotgun (WGS) entry which is preliminary data.</text>
</comment>
<dbReference type="AlphaFoldDB" id="A0A8I2Z4B3"/>
<evidence type="ECO:0000313" key="3">
    <source>
        <dbReference type="Proteomes" id="UP000689129"/>
    </source>
</evidence>
<organism evidence="1 3">
    <name type="scientific">Verticillium longisporum</name>
    <name type="common">Verticillium dahliae var. longisporum</name>
    <dbReference type="NCBI Taxonomy" id="100787"/>
    <lineage>
        <taxon>Eukaryota</taxon>
        <taxon>Fungi</taxon>
        <taxon>Dikarya</taxon>
        <taxon>Ascomycota</taxon>
        <taxon>Pezizomycotina</taxon>
        <taxon>Sordariomycetes</taxon>
        <taxon>Hypocreomycetidae</taxon>
        <taxon>Glomerellales</taxon>
        <taxon>Plectosphaerellaceae</taxon>
        <taxon>Verticillium</taxon>
    </lineage>
</organism>